<dbReference type="Gene3D" id="3.90.470.20">
    <property type="entry name" value="4'-phosphopantetheinyl transferase domain"/>
    <property type="match status" value="1"/>
</dbReference>
<feature type="binding site" evidence="8">
    <location>
        <position position="57"/>
    </location>
    <ligand>
        <name>Mg(2+)</name>
        <dbReference type="ChEBI" id="CHEBI:18420"/>
    </ligand>
</feature>
<evidence type="ECO:0000256" key="3">
    <source>
        <dbReference type="ARBA" id="ARBA00022723"/>
    </source>
</evidence>
<evidence type="ECO:0000313" key="12">
    <source>
        <dbReference type="Proteomes" id="UP001431693"/>
    </source>
</evidence>
<organism evidence="11 12">
    <name type="scientific">Kribbibacterium absianum</name>
    <dbReference type="NCBI Taxonomy" id="3044210"/>
    <lineage>
        <taxon>Bacteria</taxon>
        <taxon>Bacillati</taxon>
        <taxon>Actinomycetota</taxon>
        <taxon>Coriobacteriia</taxon>
        <taxon>Coriobacteriales</taxon>
        <taxon>Kribbibacteriaceae</taxon>
        <taxon>Kribbibacterium</taxon>
    </lineage>
</organism>
<keyword evidence="4 8" id="KW-0276">Fatty acid metabolism</keyword>
<dbReference type="HAMAP" id="MF_00101">
    <property type="entry name" value="AcpS"/>
    <property type="match status" value="1"/>
</dbReference>
<keyword evidence="6 8" id="KW-0443">Lipid metabolism</keyword>
<dbReference type="InterPro" id="IPR008278">
    <property type="entry name" value="4-PPantetheinyl_Trfase_dom"/>
</dbReference>
<dbReference type="NCBIfam" id="TIGR00556">
    <property type="entry name" value="pantethn_trn"/>
    <property type="match status" value="1"/>
</dbReference>
<keyword evidence="8" id="KW-0963">Cytoplasm</keyword>
<evidence type="ECO:0000256" key="7">
    <source>
        <dbReference type="ARBA" id="ARBA00023160"/>
    </source>
</evidence>
<dbReference type="GO" id="GO:0008897">
    <property type="term" value="F:holo-[acyl-carrier-protein] synthase activity"/>
    <property type="evidence" value="ECO:0007669"/>
    <property type="project" value="UniProtKB-EC"/>
</dbReference>
<evidence type="ECO:0000313" key="11">
    <source>
        <dbReference type="EMBL" id="MDJ1129476.1"/>
    </source>
</evidence>
<feature type="domain" description="4'-phosphopantetheinyl transferase" evidence="10">
    <location>
        <begin position="5"/>
        <end position="103"/>
    </location>
</feature>
<name>A0ABT6ZLD2_9ACTN</name>
<comment type="catalytic activity">
    <reaction evidence="8">
        <text>apo-[ACP] + CoA = holo-[ACP] + adenosine 3',5'-bisphosphate + H(+)</text>
        <dbReference type="Rhea" id="RHEA:12068"/>
        <dbReference type="Rhea" id="RHEA-COMP:9685"/>
        <dbReference type="Rhea" id="RHEA-COMP:9690"/>
        <dbReference type="ChEBI" id="CHEBI:15378"/>
        <dbReference type="ChEBI" id="CHEBI:29999"/>
        <dbReference type="ChEBI" id="CHEBI:57287"/>
        <dbReference type="ChEBI" id="CHEBI:58343"/>
        <dbReference type="ChEBI" id="CHEBI:64479"/>
        <dbReference type="EC" id="2.7.8.7"/>
    </reaction>
</comment>
<dbReference type="RefSeq" id="WP_283713736.1">
    <property type="nucleotide sequence ID" value="NZ_JASJEW010000006.1"/>
</dbReference>
<sequence>MPTAGVGVDLVSIPRMERALERTPRLKERLFTAEERAYCDSRAHPAEHYAARFAAREAVLKALGTGFRGVGLSGVSVALDDAGRPSAVLAGRAREAAERQGVVEVEISLSHTHEVAVANAVAVTESARPPKEERPSAEQELRASFKEAREILLDLERVEPDPDPARSSCRSEHAEDLDRSSCRSERSGRDGGVSE</sequence>
<evidence type="ECO:0000256" key="1">
    <source>
        <dbReference type="ARBA" id="ARBA00022516"/>
    </source>
</evidence>
<evidence type="ECO:0000256" key="4">
    <source>
        <dbReference type="ARBA" id="ARBA00022832"/>
    </source>
</evidence>
<keyword evidence="5 8" id="KW-0460">Magnesium</keyword>
<comment type="cofactor">
    <cofactor evidence="8">
        <name>Mg(2+)</name>
        <dbReference type="ChEBI" id="CHEBI:18420"/>
    </cofactor>
</comment>
<protein>
    <recommendedName>
        <fullName evidence="8">Holo-[acyl-carrier-protein] synthase</fullName>
        <shortName evidence="8">Holo-ACP synthase</shortName>
        <ecNumber evidence="8">2.7.8.7</ecNumber>
    </recommendedName>
    <alternativeName>
        <fullName evidence="8">4'-phosphopantetheinyl transferase AcpS</fullName>
    </alternativeName>
</protein>
<comment type="caution">
    <text evidence="11">The sequence shown here is derived from an EMBL/GenBank/DDBJ whole genome shotgun (WGS) entry which is preliminary data.</text>
</comment>
<keyword evidence="2 8" id="KW-0808">Transferase</keyword>
<keyword evidence="12" id="KW-1185">Reference proteome</keyword>
<accession>A0ABT6ZLD2</accession>
<keyword evidence="3 8" id="KW-0479">Metal-binding</keyword>
<dbReference type="NCBIfam" id="TIGR00516">
    <property type="entry name" value="acpS"/>
    <property type="match status" value="1"/>
</dbReference>
<dbReference type="EMBL" id="JASJEX010000002">
    <property type="protein sequence ID" value="MDJ1129476.1"/>
    <property type="molecule type" value="Genomic_DNA"/>
</dbReference>
<comment type="similarity">
    <text evidence="8">Belongs to the P-Pant transferase superfamily. AcpS family.</text>
</comment>
<evidence type="ECO:0000256" key="6">
    <source>
        <dbReference type="ARBA" id="ARBA00023098"/>
    </source>
</evidence>
<feature type="region of interest" description="Disordered" evidence="9">
    <location>
        <begin position="155"/>
        <end position="195"/>
    </location>
</feature>
<dbReference type="SUPFAM" id="SSF56214">
    <property type="entry name" value="4'-phosphopantetheinyl transferase"/>
    <property type="match status" value="1"/>
</dbReference>
<feature type="compositionally biased region" description="Basic and acidic residues" evidence="9">
    <location>
        <begin position="155"/>
        <end position="189"/>
    </location>
</feature>
<proteinExistence type="inferred from homology"/>
<dbReference type="InterPro" id="IPR004568">
    <property type="entry name" value="Ppantetheine-prot_Trfase_dom"/>
</dbReference>
<evidence type="ECO:0000256" key="5">
    <source>
        <dbReference type="ARBA" id="ARBA00022842"/>
    </source>
</evidence>
<dbReference type="InterPro" id="IPR037143">
    <property type="entry name" value="4-PPantetheinyl_Trfase_dom_sf"/>
</dbReference>
<reference evidence="11" key="1">
    <citation type="submission" date="2023-05" db="EMBL/GenBank/DDBJ databases">
        <title>[olsenella] sp. nov., isolated from a pig farm feces dump.</title>
        <authorList>
            <person name="Chang Y.-H."/>
        </authorList>
    </citation>
    <scope>NUCLEOTIDE SEQUENCE</scope>
    <source>
        <strain evidence="11">YH-ols2217</strain>
    </source>
</reference>
<evidence type="ECO:0000256" key="9">
    <source>
        <dbReference type="SAM" id="MobiDB-lite"/>
    </source>
</evidence>
<comment type="function">
    <text evidence="8">Transfers the 4'-phosphopantetheine moiety from coenzyme A to a Ser of acyl-carrier-protein.</text>
</comment>
<feature type="binding site" evidence="8">
    <location>
        <position position="9"/>
    </location>
    <ligand>
        <name>Mg(2+)</name>
        <dbReference type="ChEBI" id="CHEBI:18420"/>
    </ligand>
</feature>
<dbReference type="EC" id="2.7.8.7" evidence="8"/>
<keyword evidence="7 8" id="KW-0275">Fatty acid biosynthesis</keyword>
<evidence type="ECO:0000256" key="2">
    <source>
        <dbReference type="ARBA" id="ARBA00022679"/>
    </source>
</evidence>
<evidence type="ECO:0000259" key="10">
    <source>
        <dbReference type="Pfam" id="PF01648"/>
    </source>
</evidence>
<comment type="subcellular location">
    <subcellularLocation>
        <location evidence="8">Cytoplasm</location>
    </subcellularLocation>
</comment>
<evidence type="ECO:0000256" key="8">
    <source>
        <dbReference type="HAMAP-Rule" id="MF_00101"/>
    </source>
</evidence>
<keyword evidence="1 8" id="KW-0444">Lipid biosynthesis</keyword>
<dbReference type="Pfam" id="PF01648">
    <property type="entry name" value="ACPS"/>
    <property type="match status" value="1"/>
</dbReference>
<dbReference type="Proteomes" id="UP001431693">
    <property type="component" value="Unassembled WGS sequence"/>
</dbReference>
<gene>
    <name evidence="8 11" type="primary">acpS</name>
    <name evidence="11" type="ORF">QJ043_05205</name>
</gene>
<dbReference type="InterPro" id="IPR002582">
    <property type="entry name" value="ACPS"/>
</dbReference>